<feature type="transmembrane region" description="Helical" evidence="2">
    <location>
        <begin position="324"/>
        <end position="345"/>
    </location>
</feature>
<protein>
    <recommendedName>
        <fullName evidence="5">DUF389 domain-containing protein</fullName>
    </recommendedName>
</protein>
<feature type="transmembrane region" description="Helical" evidence="2">
    <location>
        <begin position="220"/>
        <end position="239"/>
    </location>
</feature>
<feature type="compositionally biased region" description="Basic and acidic residues" evidence="1">
    <location>
        <begin position="686"/>
        <end position="700"/>
    </location>
</feature>
<evidence type="ECO:0000256" key="2">
    <source>
        <dbReference type="SAM" id="Phobius"/>
    </source>
</evidence>
<reference evidence="3 4" key="1">
    <citation type="submission" date="2013-11" db="EMBL/GenBank/DDBJ databases">
        <title>Genome sequencing of Stegodyphus mimosarum.</title>
        <authorList>
            <person name="Bechsgaard J."/>
        </authorList>
    </citation>
    <scope>NUCLEOTIDE SEQUENCE [LARGE SCALE GENOMIC DNA]</scope>
</reference>
<evidence type="ECO:0000313" key="4">
    <source>
        <dbReference type="Proteomes" id="UP000054359"/>
    </source>
</evidence>
<dbReference type="OrthoDB" id="543859at2759"/>
<feature type="non-terminal residue" evidence="3">
    <location>
        <position position="700"/>
    </location>
</feature>
<dbReference type="EMBL" id="KK112401">
    <property type="protein sequence ID" value="KFM57561.1"/>
    <property type="molecule type" value="Genomic_DNA"/>
</dbReference>
<keyword evidence="4" id="KW-1185">Reference proteome</keyword>
<gene>
    <name evidence="3" type="ORF">X975_10853</name>
</gene>
<feature type="compositionally biased region" description="Basic and acidic residues" evidence="1">
    <location>
        <begin position="22"/>
        <end position="34"/>
    </location>
</feature>
<keyword evidence="2" id="KW-0812">Transmembrane</keyword>
<dbReference type="PANTHER" id="PTHR20992:SF9">
    <property type="entry name" value="AT15442P-RELATED"/>
    <property type="match status" value="1"/>
</dbReference>
<organism evidence="3 4">
    <name type="scientific">Stegodyphus mimosarum</name>
    <name type="common">African social velvet spider</name>
    <dbReference type="NCBI Taxonomy" id="407821"/>
    <lineage>
        <taxon>Eukaryota</taxon>
        <taxon>Metazoa</taxon>
        <taxon>Ecdysozoa</taxon>
        <taxon>Arthropoda</taxon>
        <taxon>Chelicerata</taxon>
        <taxon>Arachnida</taxon>
        <taxon>Araneae</taxon>
        <taxon>Araneomorphae</taxon>
        <taxon>Entelegynae</taxon>
        <taxon>Eresoidea</taxon>
        <taxon>Eresidae</taxon>
        <taxon>Stegodyphus</taxon>
    </lineage>
</organism>
<name>A0A087SXH2_STEMI</name>
<evidence type="ECO:0008006" key="5">
    <source>
        <dbReference type="Google" id="ProtNLM"/>
    </source>
</evidence>
<dbReference type="InterPro" id="IPR005240">
    <property type="entry name" value="DUF389"/>
</dbReference>
<feature type="transmembrane region" description="Helical" evidence="2">
    <location>
        <begin position="245"/>
        <end position="269"/>
    </location>
</feature>
<dbReference type="AlphaFoldDB" id="A0A087SXH2"/>
<feature type="transmembrane region" description="Helical" evidence="2">
    <location>
        <begin position="281"/>
        <end position="304"/>
    </location>
</feature>
<dbReference type="Proteomes" id="UP000054359">
    <property type="component" value="Unassembled WGS sequence"/>
</dbReference>
<feature type="region of interest" description="Disordered" evidence="1">
    <location>
        <begin position="562"/>
        <end position="700"/>
    </location>
</feature>
<dbReference type="PANTHER" id="PTHR20992">
    <property type="entry name" value="AT15442P-RELATED"/>
    <property type="match status" value="1"/>
</dbReference>
<feature type="compositionally biased region" description="Basic and acidic residues" evidence="1">
    <location>
        <begin position="74"/>
        <end position="89"/>
    </location>
</feature>
<proteinExistence type="predicted"/>
<feature type="region of interest" description="Disordered" evidence="1">
    <location>
        <begin position="166"/>
        <end position="188"/>
    </location>
</feature>
<feature type="transmembrane region" description="Helical" evidence="2">
    <location>
        <begin position="421"/>
        <end position="446"/>
    </location>
</feature>
<feature type="compositionally biased region" description="Acidic residues" evidence="1">
    <location>
        <begin position="166"/>
        <end position="181"/>
    </location>
</feature>
<dbReference type="OMA" id="MYYEVIF"/>
<dbReference type="Pfam" id="PF04087">
    <property type="entry name" value="DUF389"/>
    <property type="match status" value="1"/>
</dbReference>
<accession>A0A087SXH2</accession>
<evidence type="ECO:0000313" key="3">
    <source>
        <dbReference type="EMBL" id="KFM57561.1"/>
    </source>
</evidence>
<feature type="transmembrane region" description="Helical" evidence="2">
    <location>
        <begin position="352"/>
        <end position="374"/>
    </location>
</feature>
<keyword evidence="2" id="KW-0472">Membrane</keyword>
<feature type="region of interest" description="Disordered" evidence="1">
    <location>
        <begin position="22"/>
        <end position="89"/>
    </location>
</feature>
<feature type="compositionally biased region" description="Basic and acidic residues" evidence="1">
    <location>
        <begin position="46"/>
        <end position="61"/>
    </location>
</feature>
<sequence length="700" mass="77126">MSGGVWFVVCVPTESYEKQLKYPEENENKKEITENNKPNGLIQVDVHNEENANRNIKEGESPKISQKIVPPTPKSERKEKKEQDDDEKSLEWHLKDCLDKLAIYDAVWILSKEETFYQVFFPCEGPGMECDFVLQSIQNRGIGEKGLSTVGIMPCDVFYRDYGEDEEMQGEDSDNENGEEQAPEKKGKGFKAMQKEFLKSVTARLTVAQVVERVRNDGSLSFDFIMFVFIASCIAALGLSENSAIVIVAAMLISPIMGPIMAFTFGLTIRDKKLIKMAMRTELIGLSVCLIAGFLFGFICGNFSETWGAGKWPTPEMAARGMVRSLWSGCLIALPSGAGVAMSVLGGNGASLVGVAISASLLPPTVNCGLLWGLGAIKTVRSLYQSTYVVYDIYNHTVKPALLPPDTYTPTYYPLMDRECAVLGIISFLLTVVNIICIIMAALIILKVKEVAPNTTDAAVSRFWKHDVKVARDYNKTLGENEGEDLGKQFLQEWANLNGIDPNTLNTDSEESRLTQLQTLMDIVEDAQEDEVFRSISMNTPAPAVEKVSRRLSIAPGLGLADAGPMRRASVSQSGVAAQLKKRRQSRLPSLMDAVAEDESEEGAPQMSNVPRKSVVYNRPLTNPDNPYSLWPSKSRIQEISRFNVSPVGGDDVGPLPNVRGPRSRRRSCFPGQQQGHRPSAHSPAHRTDSSEGKTESTAF</sequence>
<keyword evidence="2" id="KW-1133">Transmembrane helix</keyword>
<evidence type="ECO:0000256" key="1">
    <source>
        <dbReference type="SAM" id="MobiDB-lite"/>
    </source>
</evidence>